<feature type="signal peptide" evidence="3">
    <location>
        <begin position="1"/>
        <end position="22"/>
    </location>
</feature>
<dbReference type="Gene3D" id="3.10.450.240">
    <property type="match status" value="1"/>
</dbReference>
<dbReference type="InterPro" id="IPR007379">
    <property type="entry name" value="Tim44-like_dom"/>
</dbReference>
<evidence type="ECO:0000259" key="4">
    <source>
        <dbReference type="SMART" id="SM00978"/>
    </source>
</evidence>
<organism evidence="5 6">
    <name type="scientific">Marinobacterium marinum</name>
    <dbReference type="NCBI Taxonomy" id="2756129"/>
    <lineage>
        <taxon>Bacteria</taxon>
        <taxon>Pseudomonadati</taxon>
        <taxon>Pseudomonadota</taxon>
        <taxon>Gammaproteobacteria</taxon>
        <taxon>Oceanospirillales</taxon>
        <taxon>Oceanospirillaceae</taxon>
        <taxon>Marinobacterium</taxon>
    </lineage>
</organism>
<evidence type="ECO:0000256" key="2">
    <source>
        <dbReference type="SAM" id="Phobius"/>
    </source>
</evidence>
<accession>A0A7W1WY72</accession>
<dbReference type="AlphaFoldDB" id="A0A7W1WY72"/>
<dbReference type="PANTHER" id="PTHR41542">
    <property type="entry name" value="BLL5807 PROTEIN"/>
    <property type="match status" value="1"/>
</dbReference>
<proteinExistence type="predicted"/>
<keyword evidence="2" id="KW-0472">Membrane</keyword>
<name>A0A7W1WY72_9GAMM</name>
<dbReference type="Pfam" id="PF04280">
    <property type="entry name" value="Tim44"/>
    <property type="match status" value="1"/>
</dbReference>
<feature type="region of interest" description="Disordered" evidence="1">
    <location>
        <begin position="36"/>
        <end position="66"/>
    </location>
</feature>
<reference evidence="5 6" key="1">
    <citation type="submission" date="2020-07" db="EMBL/GenBank/DDBJ databases">
        <title>Bacterium isolated from marien macroalgae.</title>
        <authorList>
            <person name="Zhu K."/>
            <person name="Lu D."/>
            <person name="Du Z."/>
        </authorList>
    </citation>
    <scope>NUCLEOTIDE SEQUENCE [LARGE SCALE GENOMIC DNA]</scope>
    <source>
        <strain evidence="5 6">3-1745</strain>
    </source>
</reference>
<feature type="domain" description="Tim44-like" evidence="4">
    <location>
        <begin position="158"/>
        <end position="287"/>
    </location>
</feature>
<dbReference type="InterPro" id="IPR032710">
    <property type="entry name" value="NTF2-like_dom_sf"/>
</dbReference>
<evidence type="ECO:0000313" key="6">
    <source>
        <dbReference type="Proteomes" id="UP000538931"/>
    </source>
</evidence>
<protein>
    <submittedName>
        <fullName evidence="5">TIM44-like domain-containing protein</fullName>
    </submittedName>
</protein>
<dbReference type="RefSeq" id="WP_181739154.1">
    <property type="nucleotide sequence ID" value="NZ_JACEMT010000046.1"/>
</dbReference>
<evidence type="ECO:0000256" key="1">
    <source>
        <dbReference type="SAM" id="MobiDB-lite"/>
    </source>
</evidence>
<feature type="compositionally biased region" description="Polar residues" evidence="1">
    <location>
        <begin position="50"/>
        <end position="65"/>
    </location>
</feature>
<evidence type="ECO:0000256" key="3">
    <source>
        <dbReference type="SAM" id="SignalP"/>
    </source>
</evidence>
<feature type="transmembrane region" description="Helical" evidence="2">
    <location>
        <begin position="70"/>
        <end position="90"/>
    </location>
</feature>
<sequence>MRILMTTCFALLLGLVMMPDMAEAKRLGGGSSFGKSYTTPKRVAPAPSREQASATPTSKNGTAGSRSKGFGGMLGGLLAGGLLASLFMGGAFDGIQIMDILLIAVIGFVIFKLFARRRVQPAQPAYATPGGGMMRQQAEPQPSPVQPQTPVFGGGGDASLSNARLNLPEWFNERAFVDGAQQHFLHLQKAWDTQDWSEIRDYMSEEMLASLQQERAKLPAEQHTEVDSVMAELVNFIDEGDQVVASIHFYGWIAESGQPSSEFSETWHLARDMKISGANWIIVGIEQPK</sequence>
<dbReference type="EMBL" id="JACEMT010000046">
    <property type="protein sequence ID" value="MBA4502396.1"/>
    <property type="molecule type" value="Genomic_DNA"/>
</dbReference>
<keyword evidence="2" id="KW-0812">Transmembrane</keyword>
<gene>
    <name evidence="5" type="ORF">H1S06_08480</name>
</gene>
<keyword evidence="6" id="KW-1185">Reference proteome</keyword>
<feature type="transmembrane region" description="Helical" evidence="2">
    <location>
        <begin position="97"/>
        <end position="115"/>
    </location>
</feature>
<dbReference type="SMART" id="SM00978">
    <property type="entry name" value="Tim44"/>
    <property type="match status" value="1"/>
</dbReference>
<keyword evidence="3" id="KW-0732">Signal</keyword>
<dbReference type="SUPFAM" id="SSF54427">
    <property type="entry name" value="NTF2-like"/>
    <property type="match status" value="1"/>
</dbReference>
<comment type="caution">
    <text evidence="5">The sequence shown here is derived from an EMBL/GenBank/DDBJ whole genome shotgun (WGS) entry which is preliminary data.</text>
</comment>
<feature type="chain" id="PRO_5031059468" evidence="3">
    <location>
        <begin position="23"/>
        <end position="289"/>
    </location>
</feature>
<dbReference type="Proteomes" id="UP000538931">
    <property type="component" value="Unassembled WGS sequence"/>
</dbReference>
<evidence type="ECO:0000313" key="5">
    <source>
        <dbReference type="EMBL" id="MBA4502396.1"/>
    </source>
</evidence>
<dbReference type="PANTHER" id="PTHR41542:SF1">
    <property type="entry name" value="BLL5807 PROTEIN"/>
    <property type="match status" value="1"/>
</dbReference>
<keyword evidence="2" id="KW-1133">Transmembrane helix</keyword>